<dbReference type="NCBIfam" id="TIGR04123">
    <property type="entry name" value="P_estr_lig_assc"/>
    <property type="match status" value="1"/>
</dbReference>
<name>A0A543KVP7_9BURK</name>
<protein>
    <submittedName>
        <fullName evidence="1">Putative phosphoesterase</fullName>
    </submittedName>
</protein>
<evidence type="ECO:0000313" key="2">
    <source>
        <dbReference type="Proteomes" id="UP000316993"/>
    </source>
</evidence>
<dbReference type="AlphaFoldDB" id="A0A543KVP7"/>
<proteinExistence type="predicted"/>
<dbReference type="PANTHER" id="PTHR39323">
    <property type="entry name" value="BLR1149 PROTEIN"/>
    <property type="match status" value="1"/>
</dbReference>
<reference evidence="1 2" key="1">
    <citation type="submission" date="2019-06" db="EMBL/GenBank/DDBJ databases">
        <title>Genomic Encyclopedia of Archaeal and Bacterial Type Strains, Phase II (KMG-II): from individual species to whole genera.</title>
        <authorList>
            <person name="Goeker M."/>
        </authorList>
    </citation>
    <scope>NUCLEOTIDE SEQUENCE [LARGE SCALE GENOMIC DNA]</scope>
    <source>
        <strain evidence="1 2">DSM 7270</strain>
    </source>
</reference>
<dbReference type="EMBL" id="VFPV01000004">
    <property type="protein sequence ID" value="TQM99144.1"/>
    <property type="molecule type" value="Genomic_DNA"/>
</dbReference>
<dbReference type="Gene3D" id="3.60.21.10">
    <property type="match status" value="1"/>
</dbReference>
<dbReference type="SUPFAM" id="SSF56300">
    <property type="entry name" value="Metallo-dependent phosphatases"/>
    <property type="match status" value="1"/>
</dbReference>
<dbReference type="RefSeq" id="WP_142085171.1">
    <property type="nucleotide sequence ID" value="NZ_JAFMZA010000009.1"/>
</dbReference>
<comment type="caution">
    <text evidence="1">The sequence shown here is derived from an EMBL/GenBank/DDBJ whole genome shotgun (WGS) entry which is preliminary data.</text>
</comment>
<gene>
    <name evidence="1" type="ORF">BDD18_3785</name>
</gene>
<dbReference type="InterPro" id="IPR026336">
    <property type="entry name" value="PdeM-like"/>
</dbReference>
<sequence>MAALTSPTTAPCPPTHANPAGACPLTLPCGTVLWLLPGRAVWWPQARSLFVADVHFGKAASFRHAGQPVPTGTTAENIARLDALLTATGAQRLVFLGDFLHARSGAQPALWQQLRGWRARHAQVAMDLVLGNHDRHAGTPPADLNIALQEEPWAPVPGVPLRAAHHPQAVAGHTVLAGHLHPSVVLHGPARDRMRLPCFAWQPGPPGLLVLPAFGAFTGTHANALPAGAQAYAIAGTRVVQVPGG</sequence>
<organism evidence="1 2">
    <name type="scientific">Acidovorax temperans</name>
    <dbReference type="NCBI Taxonomy" id="80878"/>
    <lineage>
        <taxon>Bacteria</taxon>
        <taxon>Pseudomonadati</taxon>
        <taxon>Pseudomonadota</taxon>
        <taxon>Betaproteobacteria</taxon>
        <taxon>Burkholderiales</taxon>
        <taxon>Comamonadaceae</taxon>
        <taxon>Acidovorax</taxon>
    </lineage>
</organism>
<evidence type="ECO:0000313" key="1">
    <source>
        <dbReference type="EMBL" id="TQM99144.1"/>
    </source>
</evidence>
<dbReference type="PANTHER" id="PTHR39323:SF1">
    <property type="entry name" value="BLR1149 PROTEIN"/>
    <property type="match status" value="1"/>
</dbReference>
<accession>A0A543KVP7</accession>
<dbReference type="InterPro" id="IPR029052">
    <property type="entry name" value="Metallo-depent_PP-like"/>
</dbReference>
<dbReference type="Proteomes" id="UP000316993">
    <property type="component" value="Unassembled WGS sequence"/>
</dbReference>